<dbReference type="Gene3D" id="3.30.565.10">
    <property type="entry name" value="Histidine kinase-like ATPase, C-terminal domain"/>
    <property type="match status" value="1"/>
</dbReference>
<evidence type="ECO:0000256" key="2">
    <source>
        <dbReference type="ARBA" id="ARBA00012438"/>
    </source>
</evidence>
<dbReference type="PROSITE" id="PS50112">
    <property type="entry name" value="PAS"/>
    <property type="match status" value="1"/>
</dbReference>
<dbReference type="Gene3D" id="1.10.287.130">
    <property type="match status" value="1"/>
</dbReference>
<name>A0A2T5V6S2_9HYPH</name>
<evidence type="ECO:0000256" key="1">
    <source>
        <dbReference type="ARBA" id="ARBA00000085"/>
    </source>
</evidence>
<dbReference type="CDD" id="cd00130">
    <property type="entry name" value="PAS"/>
    <property type="match status" value="1"/>
</dbReference>
<sequence>MVRPPVSFDLNSLSSPALRLRPDTGISFANRQYCTAFRDGEPVDFDRNLLEFVPSPSHNRILNTIAAMTPEAPAASIEFPITTASGRNRWAQWSLKARYDANRVLLHLTAIARIISEELRYRNALEDLIRISNNSGKSYEERARMILSVGVKYFDADLSGISRLEGDQTVPVFLNYRLDHIQENVPFPRECSYIDLVLRSGPVVAIHDMRKTEFTDTPFYKYMPLQSIMASEIYLGSRFYGIINFATLRPRSEPFSDKQIQFCRLIAQWLGYTLEQSDFYIDLQKSANRYQRLYEHAPIMMAVVDVDGKLLDVNRTWLEKLGYDAWEVIGHDLADFLTPQCRKAEGVENENRLPLTTTTCNQNFLAKSGTVLSTQLSSLAVAAEDLPLLCVWVDMSERNRLREEMNATNRAISRANEDLKRFNTVAAHDLQEPLRKIRLYGDQLGKHLGENDTEETRHALQVVTQAAERLSRLVRDLLAFSRESERGYARDPVDLAPLIAEVIGDLAVLIEETGATVTVEDLPRLQGDAVPIQRLFYNLVLNALKYHRPEVPPDIVIFARRTDDGPTEIVVRDNGSGLPAGMEEEIFEPFVRLHAIQTSGSGIGLALVRSIAAGHGWTIRAQRRDSAGTDFVICTGDTSFTPINGNAP</sequence>
<dbReference type="NCBIfam" id="TIGR00229">
    <property type="entry name" value="sensory_box"/>
    <property type="match status" value="1"/>
</dbReference>
<dbReference type="PRINTS" id="PR00344">
    <property type="entry name" value="BCTRLSENSOR"/>
</dbReference>
<dbReference type="SMART" id="SM00387">
    <property type="entry name" value="HATPase_c"/>
    <property type="match status" value="1"/>
</dbReference>
<dbReference type="InterPro" id="IPR029016">
    <property type="entry name" value="GAF-like_dom_sf"/>
</dbReference>
<feature type="domain" description="Histidine kinase" evidence="7">
    <location>
        <begin position="425"/>
        <end position="633"/>
    </location>
</feature>
<dbReference type="InterPro" id="IPR005467">
    <property type="entry name" value="His_kinase_dom"/>
</dbReference>
<dbReference type="AlphaFoldDB" id="A0A2T5V6S2"/>
<evidence type="ECO:0000256" key="6">
    <source>
        <dbReference type="ARBA" id="ARBA00023136"/>
    </source>
</evidence>
<dbReference type="SMART" id="SM00388">
    <property type="entry name" value="HisKA"/>
    <property type="match status" value="1"/>
</dbReference>
<dbReference type="PROSITE" id="PS50109">
    <property type="entry name" value="HIS_KIN"/>
    <property type="match status" value="1"/>
</dbReference>
<dbReference type="Gene3D" id="3.30.450.20">
    <property type="entry name" value="PAS domain"/>
    <property type="match status" value="2"/>
</dbReference>
<keyword evidence="6" id="KW-0472">Membrane</keyword>
<dbReference type="Pfam" id="PF00512">
    <property type="entry name" value="HisKA"/>
    <property type="match status" value="1"/>
</dbReference>
<accession>A0A2T5V6S2</accession>
<dbReference type="EC" id="2.7.13.3" evidence="2"/>
<dbReference type="EMBL" id="QAYG01000007">
    <property type="protein sequence ID" value="PTW59454.1"/>
    <property type="molecule type" value="Genomic_DNA"/>
</dbReference>
<dbReference type="CDD" id="cd00075">
    <property type="entry name" value="HATPase"/>
    <property type="match status" value="1"/>
</dbReference>
<dbReference type="InterPro" id="IPR003661">
    <property type="entry name" value="HisK_dim/P_dom"/>
</dbReference>
<dbReference type="CDD" id="cd00082">
    <property type="entry name" value="HisKA"/>
    <property type="match status" value="1"/>
</dbReference>
<evidence type="ECO:0000256" key="4">
    <source>
        <dbReference type="ARBA" id="ARBA00022679"/>
    </source>
</evidence>
<feature type="domain" description="PAS" evidence="8">
    <location>
        <begin position="286"/>
        <end position="340"/>
    </location>
</feature>
<dbReference type="InterPro" id="IPR004358">
    <property type="entry name" value="Sig_transdc_His_kin-like_C"/>
</dbReference>
<dbReference type="SUPFAM" id="SSF55781">
    <property type="entry name" value="GAF domain-like"/>
    <property type="match status" value="1"/>
</dbReference>
<dbReference type="PANTHER" id="PTHR42878:SF15">
    <property type="entry name" value="BACTERIOPHYTOCHROME"/>
    <property type="match status" value="1"/>
</dbReference>
<dbReference type="OrthoDB" id="9760752at2"/>
<evidence type="ECO:0000259" key="8">
    <source>
        <dbReference type="PROSITE" id="PS50112"/>
    </source>
</evidence>
<keyword evidence="3" id="KW-0597">Phosphoprotein</keyword>
<dbReference type="Gene3D" id="3.30.450.40">
    <property type="match status" value="1"/>
</dbReference>
<dbReference type="GO" id="GO:0000156">
    <property type="term" value="F:phosphorelay response regulator activity"/>
    <property type="evidence" value="ECO:0007669"/>
    <property type="project" value="TreeGrafter"/>
</dbReference>
<dbReference type="GO" id="GO:0030295">
    <property type="term" value="F:protein kinase activator activity"/>
    <property type="evidence" value="ECO:0007669"/>
    <property type="project" value="TreeGrafter"/>
</dbReference>
<protein>
    <recommendedName>
        <fullName evidence="2">histidine kinase</fullName>
        <ecNumber evidence="2">2.7.13.3</ecNumber>
    </recommendedName>
</protein>
<dbReference type="SUPFAM" id="SSF47384">
    <property type="entry name" value="Homodimeric domain of signal transducing histidine kinase"/>
    <property type="match status" value="1"/>
</dbReference>
<dbReference type="InterPro" id="IPR036890">
    <property type="entry name" value="HATPase_C_sf"/>
</dbReference>
<comment type="caution">
    <text evidence="9">The sequence shown here is derived from an EMBL/GenBank/DDBJ whole genome shotgun (WGS) entry which is preliminary data.</text>
</comment>
<dbReference type="GO" id="GO:0016020">
    <property type="term" value="C:membrane"/>
    <property type="evidence" value="ECO:0007669"/>
    <property type="project" value="UniProtKB-SubCell"/>
</dbReference>
<dbReference type="Pfam" id="PF02518">
    <property type="entry name" value="HATPase_c"/>
    <property type="match status" value="1"/>
</dbReference>
<dbReference type="GO" id="GO:0007234">
    <property type="term" value="P:osmosensory signaling via phosphorelay pathway"/>
    <property type="evidence" value="ECO:0007669"/>
    <property type="project" value="TreeGrafter"/>
</dbReference>
<dbReference type="InterPro" id="IPR035965">
    <property type="entry name" value="PAS-like_dom_sf"/>
</dbReference>
<dbReference type="SUPFAM" id="SSF55785">
    <property type="entry name" value="PYP-like sensor domain (PAS domain)"/>
    <property type="match status" value="2"/>
</dbReference>
<dbReference type="InterPro" id="IPR003594">
    <property type="entry name" value="HATPase_dom"/>
</dbReference>
<dbReference type="InterPro" id="IPR036097">
    <property type="entry name" value="HisK_dim/P_sf"/>
</dbReference>
<evidence type="ECO:0000256" key="5">
    <source>
        <dbReference type="ARBA" id="ARBA00022777"/>
    </source>
</evidence>
<evidence type="ECO:0000313" key="10">
    <source>
        <dbReference type="Proteomes" id="UP000244081"/>
    </source>
</evidence>
<keyword evidence="4" id="KW-0808">Transferase</keyword>
<dbReference type="InterPro" id="IPR000014">
    <property type="entry name" value="PAS"/>
</dbReference>
<organism evidence="9 10">
    <name type="scientific">Breoghania corrubedonensis</name>
    <dbReference type="NCBI Taxonomy" id="665038"/>
    <lineage>
        <taxon>Bacteria</taxon>
        <taxon>Pseudomonadati</taxon>
        <taxon>Pseudomonadota</taxon>
        <taxon>Alphaproteobacteria</taxon>
        <taxon>Hyphomicrobiales</taxon>
        <taxon>Stappiaceae</taxon>
        <taxon>Breoghania</taxon>
    </lineage>
</organism>
<evidence type="ECO:0000259" key="7">
    <source>
        <dbReference type="PROSITE" id="PS50109"/>
    </source>
</evidence>
<proteinExistence type="predicted"/>
<dbReference type="SMART" id="SM00091">
    <property type="entry name" value="PAS"/>
    <property type="match status" value="2"/>
</dbReference>
<gene>
    <name evidence="9" type="ORF">C8N35_107168</name>
</gene>
<dbReference type="Pfam" id="PF13188">
    <property type="entry name" value="PAS_8"/>
    <property type="match status" value="1"/>
</dbReference>
<dbReference type="Proteomes" id="UP000244081">
    <property type="component" value="Unassembled WGS sequence"/>
</dbReference>
<dbReference type="SUPFAM" id="SSF55874">
    <property type="entry name" value="ATPase domain of HSP90 chaperone/DNA topoisomerase II/histidine kinase"/>
    <property type="match status" value="1"/>
</dbReference>
<dbReference type="GO" id="GO:0000155">
    <property type="term" value="F:phosphorelay sensor kinase activity"/>
    <property type="evidence" value="ECO:0007669"/>
    <property type="project" value="InterPro"/>
</dbReference>
<evidence type="ECO:0000313" key="9">
    <source>
        <dbReference type="EMBL" id="PTW59454.1"/>
    </source>
</evidence>
<reference evidence="9 10" key="1">
    <citation type="submission" date="2018-04" db="EMBL/GenBank/DDBJ databases">
        <title>Genomic Encyclopedia of Archaeal and Bacterial Type Strains, Phase II (KMG-II): from individual species to whole genera.</title>
        <authorList>
            <person name="Goeker M."/>
        </authorList>
    </citation>
    <scope>NUCLEOTIDE SEQUENCE [LARGE SCALE GENOMIC DNA]</scope>
    <source>
        <strain evidence="9 10">DSM 23382</strain>
    </source>
</reference>
<comment type="catalytic activity">
    <reaction evidence="1">
        <text>ATP + protein L-histidine = ADP + protein N-phospho-L-histidine.</text>
        <dbReference type="EC" id="2.7.13.3"/>
    </reaction>
</comment>
<dbReference type="PANTHER" id="PTHR42878">
    <property type="entry name" value="TWO-COMPONENT HISTIDINE KINASE"/>
    <property type="match status" value="1"/>
</dbReference>
<dbReference type="InterPro" id="IPR050351">
    <property type="entry name" value="BphY/WalK/GraS-like"/>
</dbReference>
<keyword evidence="10" id="KW-1185">Reference proteome</keyword>
<evidence type="ECO:0000256" key="3">
    <source>
        <dbReference type="ARBA" id="ARBA00022553"/>
    </source>
</evidence>
<keyword evidence="5" id="KW-0418">Kinase</keyword>